<evidence type="ECO:0000256" key="14">
    <source>
        <dbReference type="ARBA" id="ARBA00023167"/>
    </source>
</evidence>
<feature type="region of interest" description="Disordered" evidence="20">
    <location>
        <begin position="982"/>
        <end position="1008"/>
    </location>
</feature>
<proteinExistence type="inferred from homology"/>
<dbReference type="Pfam" id="PF02607">
    <property type="entry name" value="B12-binding_2"/>
    <property type="match status" value="1"/>
</dbReference>
<evidence type="ECO:0000256" key="7">
    <source>
        <dbReference type="ARBA" id="ARBA00022605"/>
    </source>
</evidence>
<name>A0A0G4HX03_9ALVE</name>
<comment type="pathway">
    <text evidence="3 16">Amino-acid biosynthesis; L-methionine biosynthesis via de novo pathway; L-methionine from L-homocysteine (MetH route): step 1/1.</text>
</comment>
<evidence type="ECO:0000256" key="13">
    <source>
        <dbReference type="ARBA" id="ARBA00022833"/>
    </source>
</evidence>
<dbReference type="GO" id="GO:0032259">
    <property type="term" value="P:methylation"/>
    <property type="evidence" value="ECO:0007669"/>
    <property type="project" value="UniProtKB-KW"/>
</dbReference>
<dbReference type="Gene3D" id="1.10.1240.10">
    <property type="entry name" value="Methionine synthase domain"/>
    <property type="match status" value="1"/>
</dbReference>
<dbReference type="InterPro" id="IPR036589">
    <property type="entry name" value="HCY_dom_sf"/>
</dbReference>
<keyword evidence="14 16" id="KW-0486">Methionine biosynthesis</keyword>
<feature type="binding site" evidence="17">
    <location>
        <position position="59"/>
    </location>
    <ligand>
        <name>Zn(2+)</name>
        <dbReference type="ChEBI" id="CHEBI:29105"/>
    </ligand>
</feature>
<feature type="domain" description="Hcy-binding" evidence="21">
    <location>
        <begin position="1"/>
        <end position="73"/>
    </location>
</feature>
<feature type="compositionally biased region" description="Basic and acidic residues" evidence="20">
    <location>
        <begin position="982"/>
        <end position="994"/>
    </location>
</feature>
<dbReference type="PROSITE" id="PS50974">
    <property type="entry name" value="ADOMET_ACTIVATION"/>
    <property type="match status" value="1"/>
</dbReference>
<dbReference type="InterPro" id="IPR050554">
    <property type="entry name" value="Met_Synthase/Corrinoid"/>
</dbReference>
<feature type="binding site" evidence="18">
    <location>
        <position position="911"/>
    </location>
    <ligand>
        <name>S-adenosyl-L-methionine</name>
        <dbReference type="ChEBI" id="CHEBI:59789"/>
    </ligand>
</feature>
<dbReference type="VEuPathDB" id="CryptoDB:Cvel_1463"/>
<gene>
    <name evidence="26" type="ORF">Cvel_1463</name>
</gene>
<evidence type="ECO:0000256" key="8">
    <source>
        <dbReference type="ARBA" id="ARBA00022628"/>
    </source>
</evidence>
<dbReference type="GO" id="GO:0005829">
    <property type="term" value="C:cytosol"/>
    <property type="evidence" value="ECO:0007669"/>
    <property type="project" value="TreeGrafter"/>
</dbReference>
<keyword evidence="9 16" id="KW-0808">Transferase</keyword>
<dbReference type="AlphaFoldDB" id="A0A0G4HX03"/>
<dbReference type="FunFam" id="3.20.20.20:FF:000002">
    <property type="entry name" value="Methionine synthase"/>
    <property type="match status" value="1"/>
</dbReference>
<dbReference type="CDD" id="cd02069">
    <property type="entry name" value="methionine_synthase_B12_BD"/>
    <property type="match status" value="1"/>
</dbReference>
<evidence type="ECO:0000256" key="18">
    <source>
        <dbReference type="PIRSR" id="PIRSR000381-2"/>
    </source>
</evidence>
<dbReference type="PANTHER" id="PTHR45833">
    <property type="entry name" value="METHIONINE SYNTHASE"/>
    <property type="match status" value="1"/>
</dbReference>
<evidence type="ECO:0000256" key="10">
    <source>
        <dbReference type="ARBA" id="ARBA00022691"/>
    </source>
</evidence>
<dbReference type="InterPro" id="IPR006158">
    <property type="entry name" value="Cobalamin-bd"/>
</dbReference>
<reference evidence="26" key="1">
    <citation type="submission" date="2014-11" db="EMBL/GenBank/DDBJ databases">
        <authorList>
            <person name="Otto D Thomas"/>
            <person name="Naeem Raeece"/>
        </authorList>
    </citation>
    <scope>NUCLEOTIDE SEQUENCE</scope>
</reference>
<dbReference type="EC" id="2.1.1.13" evidence="5 16"/>
<dbReference type="SUPFAM" id="SSF51717">
    <property type="entry name" value="Dihydropteroate synthetase-like"/>
    <property type="match status" value="1"/>
</dbReference>
<dbReference type="GO" id="GO:0031419">
    <property type="term" value="F:cobalamin binding"/>
    <property type="evidence" value="ECO:0007669"/>
    <property type="project" value="UniProtKB-UniRule"/>
</dbReference>
<keyword evidence="11 16" id="KW-0479">Metal-binding</keyword>
<feature type="binding site" evidence="18">
    <location>
        <position position="575"/>
    </location>
    <ligand>
        <name>methylcob(III)alamin</name>
        <dbReference type="ChEBI" id="CHEBI:28115"/>
    </ligand>
</feature>
<feature type="binding site" evidence="18">
    <location>
        <position position="715"/>
    </location>
    <ligand>
        <name>S-adenosyl-L-methionine</name>
        <dbReference type="ChEBI" id="CHEBI:59789"/>
    </ligand>
</feature>
<keyword evidence="13 16" id="KW-0862">Zinc</keyword>
<dbReference type="FunFam" id="3.40.50.280:FF:000001">
    <property type="entry name" value="Methionine synthase"/>
    <property type="match status" value="1"/>
</dbReference>
<dbReference type="Gene3D" id="3.20.20.20">
    <property type="entry name" value="Dihydropteroate synthase-like"/>
    <property type="match status" value="1"/>
</dbReference>
<evidence type="ECO:0000256" key="20">
    <source>
        <dbReference type="SAM" id="MobiDB-lite"/>
    </source>
</evidence>
<evidence type="ECO:0000256" key="5">
    <source>
        <dbReference type="ARBA" id="ARBA00012032"/>
    </source>
</evidence>
<dbReference type="Pfam" id="PF00809">
    <property type="entry name" value="Pterin_bind"/>
    <property type="match status" value="1"/>
</dbReference>
<protein>
    <recommendedName>
        <fullName evidence="5 16">Methionine synthase</fullName>
        <ecNumber evidence="5 16">2.1.1.13</ecNumber>
    </recommendedName>
    <alternativeName>
        <fullName evidence="16">5-methyltetrahydrofolate--homocysteine methyltransferase</fullName>
    </alternativeName>
</protein>
<dbReference type="SUPFAM" id="SSF52242">
    <property type="entry name" value="Cobalamin (vitamin B12)-binding domain"/>
    <property type="match status" value="1"/>
</dbReference>
<evidence type="ECO:0000256" key="11">
    <source>
        <dbReference type="ARBA" id="ARBA00022723"/>
    </source>
</evidence>
<evidence type="ECO:0000256" key="4">
    <source>
        <dbReference type="ARBA" id="ARBA00010398"/>
    </source>
</evidence>
<dbReference type="GO" id="GO:0008705">
    <property type="term" value="F:methionine synthase activity"/>
    <property type="evidence" value="ECO:0007669"/>
    <property type="project" value="UniProtKB-UniRule"/>
</dbReference>
<keyword evidence="7 16" id="KW-0028">Amino-acid biosynthesis</keyword>
<keyword evidence="15 16" id="KW-0170">Cobalt</keyword>
<dbReference type="CDD" id="cd00740">
    <property type="entry name" value="MeTr"/>
    <property type="match status" value="1"/>
</dbReference>
<dbReference type="GO" id="GO:0050667">
    <property type="term" value="P:homocysteine metabolic process"/>
    <property type="evidence" value="ECO:0007669"/>
    <property type="project" value="TreeGrafter"/>
</dbReference>
<dbReference type="PROSITE" id="PS50970">
    <property type="entry name" value="HCY"/>
    <property type="match status" value="1"/>
</dbReference>
<dbReference type="InterPro" id="IPR000489">
    <property type="entry name" value="Pterin-binding_dom"/>
</dbReference>
<dbReference type="Gene3D" id="1.10.288.10">
    <property type="entry name" value="Cobalamin-dependent Methionine Synthase, domain 2"/>
    <property type="match status" value="1"/>
</dbReference>
<evidence type="ECO:0000259" key="23">
    <source>
        <dbReference type="PROSITE" id="PS50974"/>
    </source>
</evidence>
<dbReference type="GO" id="GO:0046653">
    <property type="term" value="P:tetrahydrofolate metabolic process"/>
    <property type="evidence" value="ECO:0007669"/>
    <property type="project" value="TreeGrafter"/>
</dbReference>
<dbReference type="PROSITE" id="PS51337">
    <property type="entry name" value="B12_BINDING_NTER"/>
    <property type="match status" value="1"/>
</dbReference>
<keyword evidence="6 16" id="KW-0489">Methyltransferase</keyword>
<comment type="catalytic activity">
    <reaction evidence="16">
        <text>(6S)-5-methyl-5,6,7,8-tetrahydrofolate + L-homocysteine = (6S)-5,6,7,8-tetrahydrofolate + L-methionine</text>
        <dbReference type="Rhea" id="RHEA:11172"/>
        <dbReference type="ChEBI" id="CHEBI:18608"/>
        <dbReference type="ChEBI" id="CHEBI:57453"/>
        <dbReference type="ChEBI" id="CHEBI:57844"/>
        <dbReference type="ChEBI" id="CHEBI:58199"/>
        <dbReference type="EC" id="2.1.1.13"/>
    </reaction>
</comment>
<dbReference type="PIRSF" id="PIRSF000381">
    <property type="entry name" value="MetH"/>
    <property type="match status" value="1"/>
</dbReference>
<evidence type="ECO:0000259" key="21">
    <source>
        <dbReference type="PROSITE" id="PS50970"/>
    </source>
</evidence>
<keyword evidence="8 16" id="KW-0846">Cobalamin</keyword>
<feature type="binding site" evidence="17">
    <location>
        <position position="58"/>
    </location>
    <ligand>
        <name>Zn(2+)</name>
        <dbReference type="ChEBI" id="CHEBI:29105"/>
    </ligand>
</feature>
<dbReference type="SUPFAM" id="SSF82282">
    <property type="entry name" value="Homocysteine S-methyltransferase"/>
    <property type="match status" value="1"/>
</dbReference>
<dbReference type="Pfam" id="PF02965">
    <property type="entry name" value="Met_synt_B12"/>
    <property type="match status" value="1"/>
</dbReference>
<sequence length="1008" mass="112748">MKPFFERLVGMSQGVHVHVYPNAGLPNAMGGYDETPDMFAENLRNFAEDGLLNFVGGCCGTFPSHIGALANVMKQYPPRPLPPPVTTDKRFMWLSGLEALHVTKNLGFVNIGERCNLAGSAKFKKLILANKWDEGMEIARAQVENGAQILDFNFDDGLVDGVKAMGKFLRMAVTDPEVSKVPFMIDSSKFEIIEEGLKWVQGKCIVNSISLKVGEAEFKRQAEVVKSFGAAVVVMAFDEEGQAADKDNKIRICERAYKIMVEEVGFAPEDIVFDVNILTVATGMSEHNNYAMDFIEAVEHLKRSCPGTRYSGGLSNLSFSFRGLNDVREAMHSVFLYHAIQRGLDMAIVNAGALPIYEDIPQPLKRYCEEVILNQSDDGQHVERLLQFAEEEKAKKEAGGGVAKKVDTEEWRKGTFRQRLSHALIKGIDKYVVEDTEEARQQMPCLEVIEGPLMDGMGTVGDLFGAGKMFLPQVIKSARVMKKAVGYLIPFMEEEKKKKALETGEDPDKPNWAGVVLLATVKGDVHDIGKNIVGVVLGCNNYRVIDMGVMVPWEKILEKADEEKVDIIGLSGLITPSLDEMVTVAMQMKKKNLKVPLLIGGATTSKMHTAVKIAPEYENGVVHVLDASRSVCVVGNLINQKNKPAYLGDLKEEYTELRKDYYDSQEEKTFFELEKTRKMKLPVDFVKEPPVCRPKVLGSFVWWDYPIQEVIPYIDWTPFFHLYQLRGKYPNRDFPALFKDERVGEQAEKLFEEAKQFLQELIDKKLLKLSAAIGIWPCNSKGDDMVVYTDESRKEVAGTFYGLRQQQDQGQDVALCLSDFVAPHPDRPNGAPDYIGGFACTAGIGSKEQVAKYEEKHEVDKSILLEAVADRLAEAFAEVIHLKMRKELWGFAPDENLSLEELLKVKYQGIRPAPGYPSQPDHREKETLWQLLQADKSGMTLTDSFMMQPAASVSALVFTHPKSEYFSVGQVALDQIKDYAARRGEGTSRAETERWLGSNLGYDPKKAK</sequence>
<comment type="cofactor">
    <cofactor evidence="2 16 17">
        <name>methylcob(III)alamin</name>
        <dbReference type="ChEBI" id="CHEBI:28115"/>
    </cofactor>
</comment>
<evidence type="ECO:0000259" key="22">
    <source>
        <dbReference type="PROSITE" id="PS50972"/>
    </source>
</evidence>
<dbReference type="SUPFAM" id="SSF47644">
    <property type="entry name" value="Methionine synthase domain"/>
    <property type="match status" value="1"/>
</dbReference>
<evidence type="ECO:0000256" key="15">
    <source>
        <dbReference type="ARBA" id="ARBA00023285"/>
    </source>
</evidence>
<dbReference type="InterPro" id="IPR033706">
    <property type="entry name" value="Met_synthase_B12-bd"/>
</dbReference>
<evidence type="ECO:0000256" key="2">
    <source>
        <dbReference type="ARBA" id="ARBA00001956"/>
    </source>
</evidence>
<evidence type="ECO:0000256" key="19">
    <source>
        <dbReference type="PROSITE-ProRule" id="PRU00333"/>
    </source>
</evidence>
<evidence type="ECO:0000256" key="9">
    <source>
        <dbReference type="ARBA" id="ARBA00022679"/>
    </source>
</evidence>
<accession>A0A0G4HX03</accession>
<dbReference type="InterPro" id="IPR004223">
    <property type="entry name" value="VitB12-dep_Met_synth_activ_dom"/>
</dbReference>
<evidence type="ECO:0000256" key="1">
    <source>
        <dbReference type="ARBA" id="ARBA00001947"/>
    </source>
</evidence>
<dbReference type="Gene3D" id="3.40.50.280">
    <property type="entry name" value="Cobalamin-binding domain"/>
    <property type="match status" value="1"/>
</dbReference>
<evidence type="ECO:0000256" key="17">
    <source>
        <dbReference type="PIRSR" id="PIRSR000381-1"/>
    </source>
</evidence>
<organism evidence="26">
    <name type="scientific">Chromera velia CCMP2878</name>
    <dbReference type="NCBI Taxonomy" id="1169474"/>
    <lineage>
        <taxon>Eukaryota</taxon>
        <taxon>Sar</taxon>
        <taxon>Alveolata</taxon>
        <taxon>Colpodellida</taxon>
        <taxon>Chromeraceae</taxon>
        <taxon>Chromera</taxon>
    </lineage>
</organism>
<comment type="domain">
    <text evidence="16">Modular enzyme with four functionally distinct domains. The isolated Hcy-binding domain catalyzes methyl transfer from free methylcobalamin to homocysteine. The Hcy-binding domain in association with the pterin-binding domain catalyzes the methylation of cob(I)alamin by methyltetrahydrofolate and the methylation of homocysteine. The B12-binding domain binds the cofactor. The AdoMet activation domain binds S-adenosyl-L-methionine. Under aerobic conditions cob(I)alamin can be converted to inactive cob(II)alamin. Reductive methylation by S-adenosyl-L-methionine and flavodoxin regenerates methylcobalamin.</text>
</comment>
<comment type="cofactor">
    <cofactor evidence="1 16">
        <name>Zn(2+)</name>
        <dbReference type="ChEBI" id="CHEBI:29105"/>
    </cofactor>
</comment>
<comment type="similarity">
    <text evidence="4">Belongs to the vitamin-B12 dependent methionine synthase family.</text>
</comment>
<dbReference type="FunFam" id="1.10.1240.10:FF:000001">
    <property type="entry name" value="Methionine synthase"/>
    <property type="match status" value="1"/>
</dbReference>
<dbReference type="InterPro" id="IPR011822">
    <property type="entry name" value="MetH"/>
</dbReference>
<keyword evidence="12" id="KW-0677">Repeat</keyword>
<dbReference type="InterPro" id="IPR037010">
    <property type="entry name" value="VitB12-dep_Met_synth_activ_sf"/>
</dbReference>
<dbReference type="InterPro" id="IPR036594">
    <property type="entry name" value="Meth_synthase_dom"/>
</dbReference>
<dbReference type="PANTHER" id="PTHR45833:SF1">
    <property type="entry name" value="METHIONINE SYNTHASE"/>
    <property type="match status" value="1"/>
</dbReference>
<feature type="binding site" evidence="18">
    <location>
        <position position="627"/>
    </location>
    <ligand>
        <name>methylcob(III)alamin</name>
        <dbReference type="ChEBI" id="CHEBI:28115"/>
    </ligand>
</feature>
<evidence type="ECO:0000256" key="16">
    <source>
        <dbReference type="PIRNR" id="PIRNR000381"/>
    </source>
</evidence>
<feature type="binding site" description="axial binding residue" evidence="17">
    <location>
        <position position="526"/>
    </location>
    <ligand>
        <name>methylcob(III)alamin</name>
        <dbReference type="ChEBI" id="CHEBI:28115"/>
    </ligand>
    <ligandPart>
        <name>Co</name>
        <dbReference type="ChEBI" id="CHEBI:27638"/>
    </ligandPart>
</feature>
<dbReference type="PROSITE" id="PS51332">
    <property type="entry name" value="B12_BINDING"/>
    <property type="match status" value="1"/>
</dbReference>
<dbReference type="EMBL" id="CDMZ01004201">
    <property type="protein sequence ID" value="CEM48982.1"/>
    <property type="molecule type" value="Genomic_DNA"/>
</dbReference>
<feature type="domain" description="B12-binding" evidence="24">
    <location>
        <begin position="513"/>
        <end position="648"/>
    </location>
</feature>
<dbReference type="PROSITE" id="PS50972">
    <property type="entry name" value="PTERIN_BINDING"/>
    <property type="match status" value="1"/>
</dbReference>
<feature type="binding site" evidence="18">
    <location>
        <position position="571"/>
    </location>
    <ligand>
        <name>methylcob(III)alamin</name>
        <dbReference type="ChEBI" id="CHEBI:28115"/>
    </ligand>
</feature>
<evidence type="ECO:0000256" key="12">
    <source>
        <dbReference type="ARBA" id="ARBA00022737"/>
    </source>
</evidence>
<evidence type="ECO:0000259" key="25">
    <source>
        <dbReference type="PROSITE" id="PS51337"/>
    </source>
</evidence>
<evidence type="ECO:0000256" key="3">
    <source>
        <dbReference type="ARBA" id="ARBA00005178"/>
    </source>
</evidence>
<dbReference type="Pfam" id="PF02574">
    <property type="entry name" value="S-methyl_trans"/>
    <property type="match status" value="1"/>
</dbReference>
<dbReference type="InterPro" id="IPR003726">
    <property type="entry name" value="HCY_dom"/>
</dbReference>
<dbReference type="InterPro" id="IPR003759">
    <property type="entry name" value="Cbl-bd_cap"/>
</dbReference>
<dbReference type="InterPro" id="IPR036724">
    <property type="entry name" value="Cobalamin-bd_sf"/>
</dbReference>
<dbReference type="Pfam" id="PF02310">
    <property type="entry name" value="B12-binding"/>
    <property type="match status" value="1"/>
</dbReference>
<comment type="function">
    <text evidence="16">Catalyzes the transfer of a methyl group from methyl-cobalamin to homocysteine, yielding enzyme-bound cob(I)alamin and methionine. Subsequently, remethylates the cofactor using methyltetrahydrofolate.</text>
</comment>
<feature type="binding site" evidence="18">
    <location>
        <begin position="965"/>
        <end position="966"/>
    </location>
    <ligand>
        <name>S-adenosyl-L-methionine</name>
        <dbReference type="ChEBI" id="CHEBI:59789"/>
    </ligand>
</feature>
<dbReference type="GO" id="GO:0008270">
    <property type="term" value="F:zinc ion binding"/>
    <property type="evidence" value="ECO:0007669"/>
    <property type="project" value="UniProtKB-UniRule"/>
</dbReference>
<feature type="binding site" evidence="18">
    <location>
        <position position="450"/>
    </location>
    <ligand>
        <name>methylcob(III)alamin</name>
        <dbReference type="ChEBI" id="CHEBI:28115"/>
    </ligand>
</feature>
<keyword evidence="10 16" id="KW-0949">S-adenosyl-L-methionine</keyword>
<evidence type="ECO:0000259" key="24">
    <source>
        <dbReference type="PROSITE" id="PS51332"/>
    </source>
</evidence>
<dbReference type="Gene3D" id="3.10.196.10">
    <property type="entry name" value="Vitamin B12-dependent methionine synthase, activation domain"/>
    <property type="match status" value="1"/>
</dbReference>
<feature type="domain" description="B12-binding N-terminal" evidence="25">
    <location>
        <begin position="407"/>
        <end position="500"/>
    </location>
</feature>
<evidence type="ECO:0000313" key="26">
    <source>
        <dbReference type="EMBL" id="CEM48982.1"/>
    </source>
</evidence>
<dbReference type="UniPathway" id="UPA00051">
    <property type="reaction ID" value="UER00081"/>
</dbReference>
<dbReference type="Gene3D" id="3.20.20.330">
    <property type="entry name" value="Homocysteine-binding-like domain"/>
    <property type="match status" value="1"/>
</dbReference>
<dbReference type="InterPro" id="IPR011005">
    <property type="entry name" value="Dihydropteroate_synth-like_sf"/>
</dbReference>
<dbReference type="NCBIfam" id="TIGR02082">
    <property type="entry name" value="metH"/>
    <property type="match status" value="1"/>
</dbReference>
<feature type="domain" description="AdoMet activation" evidence="23">
    <location>
        <begin position="664"/>
        <end position="1005"/>
    </location>
</feature>
<dbReference type="SMART" id="SM01018">
    <property type="entry name" value="B12-binding_2"/>
    <property type="match status" value="1"/>
</dbReference>
<feature type="domain" description="Pterin-binding" evidence="22">
    <location>
        <begin position="108"/>
        <end position="373"/>
    </location>
</feature>
<dbReference type="SUPFAM" id="SSF56507">
    <property type="entry name" value="Methionine synthase activation domain-like"/>
    <property type="match status" value="1"/>
</dbReference>
<evidence type="ECO:0000256" key="6">
    <source>
        <dbReference type="ARBA" id="ARBA00022603"/>
    </source>
</evidence>
<feature type="binding site" evidence="18">
    <location>
        <begin position="523"/>
        <end position="527"/>
    </location>
    <ligand>
        <name>methylcob(III)alamin</name>
        <dbReference type="ChEBI" id="CHEBI:28115"/>
    </ligand>
</feature>
<comment type="caution">
    <text evidence="19">Lacks conserved residue(s) required for the propagation of feature annotation.</text>
</comment>